<gene>
    <name evidence="2" type="ORF">FHR84_002769</name>
</gene>
<accession>A0A852Z2E0</accession>
<feature type="compositionally biased region" description="Polar residues" evidence="1">
    <location>
        <begin position="8"/>
        <end position="25"/>
    </location>
</feature>
<sequence length="141" mass="15519">MNVPAAQRTRQNPLEATPRPSSSEKAATAPRHEGRTPPTYSASALADRAGNHLVEVLAGRRPLHQIRQWLSRPVASLLATLVRSGSLLHDRTRLSSVHACLTSSTTVEACVVVDEVKRHRALTIRLEQQRMSWCCTLLALV</sequence>
<evidence type="ECO:0000256" key="1">
    <source>
        <dbReference type="SAM" id="MobiDB-lite"/>
    </source>
</evidence>
<name>A0A852Z2E0_9ACTN</name>
<dbReference type="RefSeq" id="WP_179535821.1">
    <property type="nucleotide sequence ID" value="NZ_JACBYW010000004.1"/>
</dbReference>
<comment type="caution">
    <text evidence="2">The sequence shown here is derived from an EMBL/GenBank/DDBJ whole genome shotgun (WGS) entry which is preliminary data.</text>
</comment>
<protein>
    <submittedName>
        <fullName evidence="2">Uncharacterized protein</fullName>
    </submittedName>
</protein>
<dbReference type="Pfam" id="PF20060">
    <property type="entry name" value="DUF6459"/>
    <property type="match status" value="1"/>
</dbReference>
<feature type="region of interest" description="Disordered" evidence="1">
    <location>
        <begin position="1"/>
        <end position="42"/>
    </location>
</feature>
<dbReference type="EMBL" id="JACBYW010000004">
    <property type="protein sequence ID" value="NYH79435.1"/>
    <property type="molecule type" value="Genomic_DNA"/>
</dbReference>
<dbReference type="InterPro" id="IPR045596">
    <property type="entry name" value="DUF6459"/>
</dbReference>
<proteinExistence type="predicted"/>
<keyword evidence="3" id="KW-1185">Reference proteome</keyword>
<dbReference type="AlphaFoldDB" id="A0A852Z2E0"/>
<organism evidence="2 3">
    <name type="scientific">Actinopolyspora biskrensis</name>
    <dbReference type="NCBI Taxonomy" id="1470178"/>
    <lineage>
        <taxon>Bacteria</taxon>
        <taxon>Bacillati</taxon>
        <taxon>Actinomycetota</taxon>
        <taxon>Actinomycetes</taxon>
        <taxon>Actinopolysporales</taxon>
        <taxon>Actinopolysporaceae</taxon>
        <taxon>Actinopolyspora</taxon>
    </lineage>
</organism>
<reference evidence="2 3" key="1">
    <citation type="submission" date="2020-07" db="EMBL/GenBank/DDBJ databases">
        <title>Genomic Encyclopedia of Type Strains, Phase III (KMG-III): the genomes of soil and plant-associated and newly described type strains.</title>
        <authorList>
            <person name="Whitman W."/>
        </authorList>
    </citation>
    <scope>NUCLEOTIDE SEQUENCE [LARGE SCALE GENOMIC DNA]</scope>
    <source>
        <strain evidence="2 3">CECT 8576</strain>
    </source>
</reference>
<dbReference type="Proteomes" id="UP000548304">
    <property type="component" value="Unassembled WGS sequence"/>
</dbReference>
<evidence type="ECO:0000313" key="2">
    <source>
        <dbReference type="EMBL" id="NYH79435.1"/>
    </source>
</evidence>
<evidence type="ECO:0000313" key="3">
    <source>
        <dbReference type="Proteomes" id="UP000548304"/>
    </source>
</evidence>